<reference evidence="2" key="1">
    <citation type="submission" date="2021-03" db="EMBL/GenBank/DDBJ databases">
        <title>Comparative genomics and phylogenomic investigation of the class Geoglossomycetes provide insights into ecological specialization and systematics.</title>
        <authorList>
            <person name="Melie T."/>
            <person name="Pirro S."/>
            <person name="Miller A.N."/>
            <person name="Quandt A."/>
        </authorList>
    </citation>
    <scope>NUCLEOTIDE SEQUENCE</scope>
    <source>
        <strain evidence="2">GBOQ0MN5Z8</strain>
    </source>
</reference>
<feature type="region of interest" description="Disordered" evidence="1">
    <location>
        <begin position="232"/>
        <end position="431"/>
    </location>
</feature>
<name>A0A9P8L1U1_9PEZI</name>
<sequence length="637" mass="74282">MTNTTDSPVLARLRGGSHTSNKGSTHANRPHSTDLVRRIVINSAQDEAHAVIARLVKESTQTSAEVLGLLKELINLATDYDEQMAEIVVAAWTYIETHKLWDRIYASSYELQQVMNFKQIVEPILQRVRRYDLERMNLMKTITRRWRTVMAETIPADFRPKTMGRSLLTALCSLADRVPDHEEAVRLIRRQVACRIGEKPRRVQVVKTRDIQAIMDGFYSIDRMAIGGAVTDSADNRSEQSERSNQLEQSDQLGQTGQPEQSDYSNQSNQSKMSGGDEEDEIEDEVEEDEVEEDKVEEDKVEEDEVEEDEVEEDEVEEDEEDEVEEDEVEEDEVEEDKVEEDKVEEDEVEEDKVEEDKVEEDEVEEDKVEEDKVEEDEVEEDKVEEDKVEEDKVEEDKIEEDEVEEDEVEEGEVGENEAEENEVGEDKTSSGCQQYQAECLQFLSRIPDKLWMPYGNRMQLLKLARRVTWTKFCYRHIRVLAVNCAGLKNSSRTNKKMLIGWMNIVLHYHDWPYKLQRKFPGWFPAKVVPTGEVRKHLGPCMWKPQKPKAYANFQFDQKEIFNRFTRLFDYLVNDPQVFCLVEEEFNLYKHHQRSSAEDGDEPRGWIRHMFYSLTQQLVRQDPAYWAIVAAARPDQN</sequence>
<dbReference type="OrthoDB" id="4505337at2759"/>
<evidence type="ECO:0000313" key="2">
    <source>
        <dbReference type="EMBL" id="KAH0538351.1"/>
    </source>
</evidence>
<evidence type="ECO:0000256" key="1">
    <source>
        <dbReference type="SAM" id="MobiDB-lite"/>
    </source>
</evidence>
<comment type="caution">
    <text evidence="2">The sequence shown here is derived from an EMBL/GenBank/DDBJ whole genome shotgun (WGS) entry which is preliminary data.</text>
</comment>
<dbReference type="AlphaFoldDB" id="A0A9P8L1U1"/>
<feature type="compositionally biased region" description="Acidic residues" evidence="1">
    <location>
        <begin position="276"/>
        <end position="424"/>
    </location>
</feature>
<dbReference type="InterPro" id="IPR053336">
    <property type="entry name" value="Rhoptry_Surface_Assoc"/>
</dbReference>
<dbReference type="EMBL" id="JAGHQL010000112">
    <property type="protein sequence ID" value="KAH0538351.1"/>
    <property type="molecule type" value="Genomic_DNA"/>
</dbReference>
<dbReference type="PANTHER" id="PTHR37320:SF1">
    <property type="entry name" value="RHOPTRY SURFACE PROTEIN CERLI2"/>
    <property type="match status" value="1"/>
</dbReference>
<accession>A0A9P8L1U1</accession>
<feature type="region of interest" description="Disordered" evidence="1">
    <location>
        <begin position="1"/>
        <end position="30"/>
    </location>
</feature>
<keyword evidence="3" id="KW-1185">Reference proteome</keyword>
<organism evidence="2 3">
    <name type="scientific">Glutinoglossum americanum</name>
    <dbReference type="NCBI Taxonomy" id="1670608"/>
    <lineage>
        <taxon>Eukaryota</taxon>
        <taxon>Fungi</taxon>
        <taxon>Dikarya</taxon>
        <taxon>Ascomycota</taxon>
        <taxon>Pezizomycotina</taxon>
        <taxon>Geoglossomycetes</taxon>
        <taxon>Geoglossales</taxon>
        <taxon>Geoglossaceae</taxon>
        <taxon>Glutinoglossum</taxon>
    </lineage>
</organism>
<feature type="compositionally biased region" description="Polar residues" evidence="1">
    <location>
        <begin position="243"/>
        <end position="273"/>
    </location>
</feature>
<protein>
    <submittedName>
        <fullName evidence="2">Uncharacterized protein</fullName>
    </submittedName>
</protein>
<proteinExistence type="predicted"/>
<evidence type="ECO:0000313" key="3">
    <source>
        <dbReference type="Proteomes" id="UP000698800"/>
    </source>
</evidence>
<gene>
    <name evidence="2" type="ORF">FGG08_005046</name>
</gene>
<dbReference type="PANTHER" id="PTHR37320">
    <property type="entry name" value="AG-1 BLOOD STAGE MEMBRANE PROTEIN HOMOLOGUE"/>
    <property type="match status" value="1"/>
</dbReference>
<feature type="compositionally biased region" description="Polar residues" evidence="1">
    <location>
        <begin position="17"/>
        <end position="27"/>
    </location>
</feature>
<dbReference type="Proteomes" id="UP000698800">
    <property type="component" value="Unassembled WGS sequence"/>
</dbReference>